<proteinExistence type="predicted"/>
<sequence length="131" mass="15004">MQQIIWGELFTQMPYKLPGKCDRITGQCEGGCITGWTGNSCNQRINRQSCEESLKNILIVNVLISTAIIVTGSVINFIIWKRNAGLIFLPNIVSHQNTTVKTKENEDQQYTELKEENEKCNTYEEMHNYSN</sequence>
<keyword evidence="1" id="KW-0472">Membrane</keyword>
<keyword evidence="1" id="KW-1133">Transmembrane helix</keyword>
<dbReference type="EnsemblMetazoa" id="G34299.2">
    <property type="protein sequence ID" value="G34299.2:cds"/>
    <property type="gene ID" value="G34299"/>
</dbReference>
<dbReference type="Proteomes" id="UP000005408">
    <property type="component" value="Unassembled WGS sequence"/>
</dbReference>
<organism evidence="2 3">
    <name type="scientific">Magallana gigas</name>
    <name type="common">Pacific oyster</name>
    <name type="synonym">Crassostrea gigas</name>
    <dbReference type="NCBI Taxonomy" id="29159"/>
    <lineage>
        <taxon>Eukaryota</taxon>
        <taxon>Metazoa</taxon>
        <taxon>Spiralia</taxon>
        <taxon>Lophotrochozoa</taxon>
        <taxon>Mollusca</taxon>
        <taxon>Bivalvia</taxon>
        <taxon>Autobranchia</taxon>
        <taxon>Pteriomorphia</taxon>
        <taxon>Ostreida</taxon>
        <taxon>Ostreoidea</taxon>
        <taxon>Ostreidae</taxon>
        <taxon>Magallana</taxon>
    </lineage>
</organism>
<dbReference type="AlphaFoldDB" id="A0A8W8MP13"/>
<evidence type="ECO:0008006" key="4">
    <source>
        <dbReference type="Google" id="ProtNLM"/>
    </source>
</evidence>
<keyword evidence="3" id="KW-1185">Reference proteome</keyword>
<evidence type="ECO:0000256" key="1">
    <source>
        <dbReference type="SAM" id="Phobius"/>
    </source>
</evidence>
<accession>A0A8W8MP13</accession>
<protein>
    <recommendedName>
        <fullName evidence="4">EGF-like domain-containing protein</fullName>
    </recommendedName>
</protein>
<name>A0A8W8MP13_MAGGI</name>
<evidence type="ECO:0000313" key="2">
    <source>
        <dbReference type="EnsemblMetazoa" id="G34299.2:cds"/>
    </source>
</evidence>
<feature type="transmembrane region" description="Helical" evidence="1">
    <location>
        <begin position="57"/>
        <end position="79"/>
    </location>
</feature>
<reference evidence="2" key="1">
    <citation type="submission" date="2022-08" db="UniProtKB">
        <authorList>
            <consortium name="EnsemblMetazoa"/>
        </authorList>
    </citation>
    <scope>IDENTIFICATION</scope>
    <source>
        <strain evidence="2">05x7-T-G4-1.051#20</strain>
    </source>
</reference>
<evidence type="ECO:0000313" key="3">
    <source>
        <dbReference type="Proteomes" id="UP000005408"/>
    </source>
</evidence>
<keyword evidence="1" id="KW-0812">Transmembrane</keyword>